<dbReference type="OrthoDB" id="9796381at2"/>
<dbReference type="RefSeq" id="WP_057744399.1">
    <property type="nucleotide sequence ID" value="NZ_AZEF01000027.1"/>
</dbReference>
<dbReference type="AlphaFoldDB" id="A0A0R1LZP6"/>
<dbReference type="InterPro" id="IPR016181">
    <property type="entry name" value="Acyl_CoA_acyltransferase"/>
</dbReference>
<feature type="domain" description="N-acetyltransferase" evidence="1">
    <location>
        <begin position="4"/>
        <end position="176"/>
    </location>
</feature>
<keyword evidence="3" id="KW-1185">Reference proteome</keyword>
<dbReference type="EMBL" id="AZEF01000027">
    <property type="protein sequence ID" value="KRL01206.1"/>
    <property type="molecule type" value="Genomic_DNA"/>
</dbReference>
<dbReference type="PATRIC" id="fig|1423731.3.peg.1386"/>
<keyword evidence="2" id="KW-0808">Transferase</keyword>
<dbReference type="Gene3D" id="3.40.630.30">
    <property type="match status" value="1"/>
</dbReference>
<evidence type="ECO:0000313" key="3">
    <source>
        <dbReference type="Proteomes" id="UP000051621"/>
    </source>
</evidence>
<sequence>MVVKFIRKAVAADIEKIMPLIEKAKVLLASENIPQWQNGYPNYDVITADINQGATYILIVDGKITGTATLAVGDEPNYQKLYFGSWKQFPNKEAYAVIHRIAIDPQYKGSHLADFFFSSLNTIAYQLGVKQLRVDTHILNKRMQHIIIKAGFNYTGVVYMQDDPQEQRNVYQLFLPA</sequence>
<evidence type="ECO:0000313" key="2">
    <source>
        <dbReference type="EMBL" id="KRL01206.1"/>
    </source>
</evidence>
<dbReference type="GO" id="GO:0016747">
    <property type="term" value="F:acyltransferase activity, transferring groups other than amino-acyl groups"/>
    <property type="evidence" value="ECO:0007669"/>
    <property type="project" value="InterPro"/>
</dbReference>
<organism evidence="2 3">
    <name type="scientific">Liquorilactobacillus capillatus DSM 19910</name>
    <dbReference type="NCBI Taxonomy" id="1423731"/>
    <lineage>
        <taxon>Bacteria</taxon>
        <taxon>Bacillati</taxon>
        <taxon>Bacillota</taxon>
        <taxon>Bacilli</taxon>
        <taxon>Lactobacillales</taxon>
        <taxon>Lactobacillaceae</taxon>
        <taxon>Liquorilactobacillus</taxon>
    </lineage>
</organism>
<reference evidence="2 3" key="1">
    <citation type="journal article" date="2015" name="Genome Announc.">
        <title>Expanding the biotechnology potential of lactobacilli through comparative genomics of 213 strains and associated genera.</title>
        <authorList>
            <person name="Sun Z."/>
            <person name="Harris H.M."/>
            <person name="McCann A."/>
            <person name="Guo C."/>
            <person name="Argimon S."/>
            <person name="Zhang W."/>
            <person name="Yang X."/>
            <person name="Jeffery I.B."/>
            <person name="Cooney J.C."/>
            <person name="Kagawa T.F."/>
            <person name="Liu W."/>
            <person name="Song Y."/>
            <person name="Salvetti E."/>
            <person name="Wrobel A."/>
            <person name="Rasinkangas P."/>
            <person name="Parkhill J."/>
            <person name="Rea M.C."/>
            <person name="O'Sullivan O."/>
            <person name="Ritari J."/>
            <person name="Douillard F.P."/>
            <person name="Paul Ross R."/>
            <person name="Yang R."/>
            <person name="Briner A.E."/>
            <person name="Felis G.E."/>
            <person name="de Vos W.M."/>
            <person name="Barrangou R."/>
            <person name="Klaenhammer T.R."/>
            <person name="Caufield P.W."/>
            <person name="Cui Y."/>
            <person name="Zhang H."/>
            <person name="O'Toole P.W."/>
        </authorList>
    </citation>
    <scope>NUCLEOTIDE SEQUENCE [LARGE SCALE GENOMIC DNA]</scope>
    <source>
        <strain evidence="2 3">DSM 19910</strain>
    </source>
</reference>
<dbReference type="PROSITE" id="PS51186">
    <property type="entry name" value="GNAT"/>
    <property type="match status" value="1"/>
</dbReference>
<accession>A0A0R1LZP6</accession>
<comment type="caution">
    <text evidence="2">The sequence shown here is derived from an EMBL/GenBank/DDBJ whole genome shotgun (WGS) entry which is preliminary data.</text>
</comment>
<dbReference type="Pfam" id="PF00583">
    <property type="entry name" value="Acetyltransf_1"/>
    <property type="match status" value="1"/>
</dbReference>
<dbReference type="InterPro" id="IPR000182">
    <property type="entry name" value="GNAT_dom"/>
</dbReference>
<gene>
    <name evidence="2" type="ORF">FC81_GL001347</name>
</gene>
<dbReference type="SUPFAM" id="SSF55729">
    <property type="entry name" value="Acyl-CoA N-acyltransferases (Nat)"/>
    <property type="match status" value="1"/>
</dbReference>
<name>A0A0R1LZP6_9LACO</name>
<dbReference type="STRING" id="1423731.FC81_GL001347"/>
<dbReference type="Proteomes" id="UP000051621">
    <property type="component" value="Unassembled WGS sequence"/>
</dbReference>
<proteinExistence type="predicted"/>
<evidence type="ECO:0000259" key="1">
    <source>
        <dbReference type="PROSITE" id="PS51186"/>
    </source>
</evidence>
<protein>
    <submittedName>
        <fullName evidence="2">Acetyltransferase</fullName>
    </submittedName>
</protein>